<evidence type="ECO:0000313" key="15">
    <source>
        <dbReference type="Proteomes" id="UP000182818"/>
    </source>
</evidence>
<evidence type="ECO:0000256" key="10">
    <source>
        <dbReference type="SAM" id="Phobius"/>
    </source>
</evidence>
<dbReference type="AlphaFoldDB" id="A0A0R2K0W8"/>
<dbReference type="GO" id="GO:0008982">
    <property type="term" value="F:protein-N(PI)-phosphohistidine-sugar phosphotransferase activity"/>
    <property type="evidence" value="ECO:0007669"/>
    <property type="project" value="UniProtKB-UniRule"/>
</dbReference>
<feature type="transmembrane region" description="Helical" evidence="10">
    <location>
        <begin position="254"/>
        <end position="273"/>
    </location>
</feature>
<dbReference type="EMBL" id="FOGK01000004">
    <property type="protein sequence ID" value="SER30771.1"/>
    <property type="molecule type" value="Genomic_DNA"/>
</dbReference>
<evidence type="ECO:0000259" key="11">
    <source>
        <dbReference type="PROSITE" id="PS51105"/>
    </source>
</evidence>
<feature type="transmembrane region" description="Helical" evidence="10">
    <location>
        <begin position="226"/>
        <end position="247"/>
    </location>
</feature>
<evidence type="ECO:0000256" key="2">
    <source>
        <dbReference type="ARBA" id="ARBA00022448"/>
    </source>
</evidence>
<evidence type="ECO:0000256" key="7">
    <source>
        <dbReference type="ARBA" id="ARBA00022989"/>
    </source>
</evidence>
<dbReference type="Proteomes" id="UP000182818">
    <property type="component" value="Unassembled WGS sequence"/>
</dbReference>
<dbReference type="GO" id="GO:1901264">
    <property type="term" value="P:carbohydrate derivative transport"/>
    <property type="evidence" value="ECO:0007669"/>
    <property type="project" value="TreeGrafter"/>
</dbReference>
<feature type="transmembrane region" description="Helical" evidence="10">
    <location>
        <begin position="74"/>
        <end position="93"/>
    </location>
</feature>
<dbReference type="PATRIC" id="fig|319653.3.peg.1306"/>
<name>A0A0R2K0W8_9LACO</name>
<evidence type="ECO:0000313" key="13">
    <source>
        <dbReference type="EMBL" id="SER30771.1"/>
    </source>
</evidence>
<organism evidence="12 14">
    <name type="scientific">Pediococcus ethanolidurans</name>
    <dbReference type="NCBI Taxonomy" id="319653"/>
    <lineage>
        <taxon>Bacteria</taxon>
        <taxon>Bacillati</taxon>
        <taxon>Bacillota</taxon>
        <taxon>Bacilli</taxon>
        <taxon>Lactobacillales</taxon>
        <taxon>Lactobacillaceae</taxon>
        <taxon>Pediococcus</taxon>
    </lineage>
</organism>
<evidence type="ECO:0000256" key="4">
    <source>
        <dbReference type="ARBA" id="ARBA00022597"/>
    </source>
</evidence>
<dbReference type="InterPro" id="IPR051088">
    <property type="entry name" value="PTS_Sugar-EIIC/EIIB"/>
</dbReference>
<evidence type="ECO:0000256" key="3">
    <source>
        <dbReference type="ARBA" id="ARBA00022475"/>
    </source>
</evidence>
<evidence type="ECO:0000256" key="9">
    <source>
        <dbReference type="PIRNR" id="PIRNR006351"/>
    </source>
</evidence>
<keyword evidence="7 10" id="KW-1133">Transmembrane helix</keyword>
<dbReference type="EMBL" id="JQBY01000003">
    <property type="protein sequence ID" value="KRN83257.1"/>
    <property type="molecule type" value="Genomic_DNA"/>
</dbReference>
<dbReference type="InterPro" id="IPR003352">
    <property type="entry name" value="PTS_EIIC"/>
</dbReference>
<dbReference type="Proteomes" id="UP000051749">
    <property type="component" value="Unassembled WGS sequence"/>
</dbReference>
<dbReference type="STRING" id="319653.SAMN04487973_10484"/>
<keyword evidence="2 9" id="KW-0813">Transport</keyword>
<evidence type="ECO:0000256" key="8">
    <source>
        <dbReference type="ARBA" id="ARBA00023136"/>
    </source>
</evidence>
<feature type="transmembrane region" description="Helical" evidence="10">
    <location>
        <begin position="285"/>
        <end position="309"/>
    </location>
</feature>
<evidence type="ECO:0000256" key="1">
    <source>
        <dbReference type="ARBA" id="ARBA00004651"/>
    </source>
</evidence>
<reference evidence="12 14" key="1">
    <citation type="journal article" date="2015" name="Genome Announc.">
        <title>Expanding the biotechnology potential of lactobacilli through comparative genomics of 213 strains and associated genera.</title>
        <authorList>
            <person name="Sun Z."/>
            <person name="Harris H.M."/>
            <person name="McCann A."/>
            <person name="Guo C."/>
            <person name="Argimon S."/>
            <person name="Zhang W."/>
            <person name="Yang X."/>
            <person name="Jeffery I.B."/>
            <person name="Cooney J.C."/>
            <person name="Kagawa T.F."/>
            <person name="Liu W."/>
            <person name="Song Y."/>
            <person name="Salvetti E."/>
            <person name="Wrobel A."/>
            <person name="Rasinkangas P."/>
            <person name="Parkhill J."/>
            <person name="Rea M.C."/>
            <person name="O'Sullivan O."/>
            <person name="Ritari J."/>
            <person name="Douillard F.P."/>
            <person name="Paul Ross R."/>
            <person name="Yang R."/>
            <person name="Briner A.E."/>
            <person name="Felis G.E."/>
            <person name="de Vos W.M."/>
            <person name="Barrangou R."/>
            <person name="Klaenhammer T.R."/>
            <person name="Caufield P.W."/>
            <person name="Cui Y."/>
            <person name="Zhang H."/>
            <person name="O'Toole P.W."/>
        </authorList>
    </citation>
    <scope>NUCLEOTIDE SEQUENCE [LARGE SCALE GENOMIC DNA]</scope>
    <source>
        <strain evidence="12 14">DSM 22301</strain>
    </source>
</reference>
<dbReference type="NCBIfam" id="TIGR00410">
    <property type="entry name" value="lacE"/>
    <property type="match status" value="1"/>
</dbReference>
<evidence type="ECO:0000313" key="12">
    <source>
        <dbReference type="EMBL" id="KRN83257.1"/>
    </source>
</evidence>
<dbReference type="GO" id="GO:0005886">
    <property type="term" value="C:plasma membrane"/>
    <property type="evidence" value="ECO:0007669"/>
    <property type="project" value="UniProtKB-SubCell"/>
</dbReference>
<dbReference type="RefSeq" id="WP_057805224.1">
    <property type="nucleotide sequence ID" value="NZ_BJYP01000010.1"/>
</dbReference>
<dbReference type="PIRSF" id="PIRSF006351">
    <property type="entry name" value="PTS_EIIC-Cellobiose"/>
    <property type="match status" value="1"/>
</dbReference>
<comment type="function">
    <text evidence="9">The phosphoenolpyruvate-dependent sugar phosphotransferase system (PTS), a major carbohydrate active -transport system, catalyzes the phosphorylation of incoming sugar substrates concomitant with their translocation across the cell membrane.</text>
</comment>
<dbReference type="PROSITE" id="PS51105">
    <property type="entry name" value="PTS_EIIC_TYPE_3"/>
    <property type="match status" value="1"/>
</dbReference>
<evidence type="ECO:0000256" key="5">
    <source>
        <dbReference type="ARBA" id="ARBA00022683"/>
    </source>
</evidence>
<feature type="transmembrane region" description="Helical" evidence="10">
    <location>
        <begin position="31"/>
        <end position="53"/>
    </location>
</feature>
<keyword evidence="4 9" id="KW-0762">Sugar transport</keyword>
<dbReference type="InterPro" id="IPR004501">
    <property type="entry name" value="PTS_EIIC_3"/>
</dbReference>
<keyword evidence="8 9" id="KW-0472">Membrane</keyword>
<dbReference type="GeneID" id="76042872"/>
<feature type="transmembrane region" description="Helical" evidence="10">
    <location>
        <begin position="184"/>
        <end position="206"/>
    </location>
</feature>
<feature type="domain" description="PTS EIIC type-3" evidence="11">
    <location>
        <begin position="8"/>
        <end position="417"/>
    </location>
</feature>
<feature type="transmembrane region" description="Helical" evidence="10">
    <location>
        <begin position="346"/>
        <end position="369"/>
    </location>
</feature>
<feature type="transmembrane region" description="Helical" evidence="10">
    <location>
        <begin position="389"/>
        <end position="415"/>
    </location>
</feature>
<comment type="subcellular location">
    <subcellularLocation>
        <location evidence="1">Cell membrane</location>
        <topology evidence="1">Multi-pass membrane protein</topology>
    </subcellularLocation>
</comment>
<evidence type="ECO:0000313" key="14">
    <source>
        <dbReference type="Proteomes" id="UP000051749"/>
    </source>
</evidence>
<gene>
    <name evidence="12" type="ORF">IV87_GL001289</name>
    <name evidence="13" type="ORF">SAMN04487973_10484</name>
</gene>
<dbReference type="OrthoDB" id="1550290at2"/>
<keyword evidence="5" id="KW-0598">Phosphotransferase system</keyword>
<dbReference type="InterPro" id="IPR004796">
    <property type="entry name" value="PTS_IIC_cello"/>
</dbReference>
<evidence type="ECO:0000256" key="6">
    <source>
        <dbReference type="ARBA" id="ARBA00022692"/>
    </source>
</evidence>
<feature type="transmembrane region" description="Helical" evidence="10">
    <location>
        <begin position="140"/>
        <end position="163"/>
    </location>
</feature>
<protein>
    <recommendedName>
        <fullName evidence="9">Permease IIC component</fullName>
    </recommendedName>
</protein>
<dbReference type="PANTHER" id="PTHR33989:SF8">
    <property type="entry name" value="PERMEASE IIC COMPONENT"/>
    <property type="match status" value="1"/>
</dbReference>
<accession>A0A0R2K0W8</accession>
<dbReference type="Pfam" id="PF02378">
    <property type="entry name" value="PTS_EIIC"/>
    <property type="match status" value="1"/>
</dbReference>
<reference evidence="13 15" key="2">
    <citation type="submission" date="2016-10" db="EMBL/GenBank/DDBJ databases">
        <authorList>
            <person name="Varghese N."/>
            <person name="Submissions S."/>
        </authorList>
    </citation>
    <scope>NUCLEOTIDE SEQUENCE [LARGE SCALE GENOMIC DNA]</scope>
    <source>
        <strain evidence="13 15">CGMCC 1.3889</strain>
    </source>
</reference>
<keyword evidence="15" id="KW-1185">Reference proteome</keyword>
<comment type="caution">
    <text evidence="12">The sequence shown here is derived from an EMBL/GenBank/DDBJ whole genome shotgun (WGS) entry which is preliminary data.</text>
</comment>
<dbReference type="PANTHER" id="PTHR33989">
    <property type="match status" value="1"/>
</dbReference>
<keyword evidence="3 9" id="KW-1003">Cell membrane</keyword>
<dbReference type="GO" id="GO:0009401">
    <property type="term" value="P:phosphoenolpyruvate-dependent sugar phosphotransferase system"/>
    <property type="evidence" value="ECO:0007669"/>
    <property type="project" value="UniProtKB-KW"/>
</dbReference>
<sequence length="437" mass="47611">MDKLQKFLNKFIAPIAAWMNTNLFFSSLAEAFMRITPITLGGAFVLLIGNFPIPMWTNFLQKVGWAAHFGAAQNATMNVLAMFVVFNFAYVYAEKCKFDPLPSGLLAISSFFILAPQDYTARVLGTHAKLAPLTAFSTNYIGATGIVVSILVGWLVGALYVYLNKKHFVIKLPSSVPPNVAASLQPSLIAGVILIMMTVIRGLFAYTSFGNVFDCVTTFIQVPLQSFTASPISLIAIYTIANVLWFFGIHPNMVYGIVMPIVTANGILNQNAFKAGHAMPYLTMAIITIVLGNGFGGQGTTIGLIISMFRAKSDRYKQMLKLASVPALFNINEPLVFGMPIMLNPIFFIPMLITPIIIGLVSWALIPLLKVAASFNPLIQLPWTTPGVIQGFLEGGLGFGIITVVVVVISTLIWFPFFKIADNKACAQEQQNASENN</sequence>
<proteinExistence type="predicted"/>
<keyword evidence="6 10" id="KW-0812">Transmembrane</keyword>